<protein>
    <submittedName>
        <fullName evidence="1">Uncharacterized protein</fullName>
    </submittedName>
</protein>
<evidence type="ECO:0000313" key="2">
    <source>
        <dbReference type="Proteomes" id="UP001148629"/>
    </source>
</evidence>
<comment type="caution">
    <text evidence="1">The sequence shown here is derived from an EMBL/GenBank/DDBJ whole genome shotgun (WGS) entry which is preliminary data.</text>
</comment>
<organism evidence="1 2">
    <name type="scientific">Fusarium decemcellulare</name>
    <dbReference type="NCBI Taxonomy" id="57161"/>
    <lineage>
        <taxon>Eukaryota</taxon>
        <taxon>Fungi</taxon>
        <taxon>Dikarya</taxon>
        <taxon>Ascomycota</taxon>
        <taxon>Pezizomycotina</taxon>
        <taxon>Sordariomycetes</taxon>
        <taxon>Hypocreomycetidae</taxon>
        <taxon>Hypocreales</taxon>
        <taxon>Nectriaceae</taxon>
        <taxon>Fusarium</taxon>
        <taxon>Fusarium decemcellulare species complex</taxon>
    </lineage>
</organism>
<evidence type="ECO:0000313" key="1">
    <source>
        <dbReference type="EMBL" id="KAJ3532951.1"/>
    </source>
</evidence>
<gene>
    <name evidence="1" type="ORF">NM208_g8205</name>
</gene>
<dbReference type="EMBL" id="JANRMS010000911">
    <property type="protein sequence ID" value="KAJ3532951.1"/>
    <property type="molecule type" value="Genomic_DNA"/>
</dbReference>
<name>A0ACC1S6H4_9HYPO</name>
<proteinExistence type="predicted"/>
<sequence length="644" mass="72684">MGDRDCTVSIAVGLPTVMPGLATGLSARLVPPAIHQPVMPVRRHGPALSENLNLLIAYGCFDIPNRDTLEPFFENYFLYIHPFMPILNEAHFWKAFTSSSGIDLVAQGKLPLALLFAMLYTVTTFVPVALVEHLGFKDIHHAKSTFYQRAELLYDCLPERSSIVKAQTALLLSHSYYTLSPTSPSDLATLWLSRAIHHAESSGAQHYDDPSPAAEKQQNTLKRLWWCCIIRDRIMPLTSRRGIRITRTTFDFQTKPPFGKADLFDEIDHSNVYDRATKLVLVDLLQDLVEFCVVLTDILETSYSNPMEGVTSIPFIEQHEHFIQDYRRRLKRIRKSALGGPFGYTSRSPHSSIALFANLSIMYTCAAETVLSHCRILLADYCFIGEQDAVVSTRRHGSCERVQVATHDIIECLGQLVQSRLTHLLPLSAVGCALFPLLLQILDCRLRGMSTPNKHGDINNADLTQQNFMLLIQAMQVPRLRHAGVDWILESVRVIVARFSHSFSRGALSRWTNSRHYPVSSWSDILQYQPRFYLSLSTMLDLCLSNGRMPESNDLPLHLRLMASSDLPTAMELFYNGIPESLNPDDLVILSNPHRYSSRLRSHKMAREEEADSDETVGREIESSLLEPYGFPCTQGSPLASLYY</sequence>
<reference evidence="1" key="1">
    <citation type="submission" date="2022-08" db="EMBL/GenBank/DDBJ databases">
        <title>Genome Sequence of Fusarium decemcellulare.</title>
        <authorList>
            <person name="Buettner E."/>
        </authorList>
    </citation>
    <scope>NUCLEOTIDE SEQUENCE</scope>
    <source>
        <strain evidence="1">Babe19</strain>
    </source>
</reference>
<dbReference type="Proteomes" id="UP001148629">
    <property type="component" value="Unassembled WGS sequence"/>
</dbReference>
<accession>A0ACC1S6H4</accession>
<keyword evidence="2" id="KW-1185">Reference proteome</keyword>